<dbReference type="GO" id="GO:0003677">
    <property type="term" value="F:DNA binding"/>
    <property type="evidence" value="ECO:0007669"/>
    <property type="project" value="UniProtKB-UniRule"/>
</dbReference>
<evidence type="ECO:0000256" key="2">
    <source>
        <dbReference type="SAM" id="MobiDB-lite"/>
    </source>
</evidence>
<feature type="region of interest" description="Disordered" evidence="2">
    <location>
        <begin position="136"/>
        <end position="168"/>
    </location>
</feature>
<keyword evidence="1" id="KW-0238">DNA-binding</keyword>
<feature type="region of interest" description="Disordered" evidence="2">
    <location>
        <begin position="29"/>
        <end position="77"/>
    </location>
</feature>
<feature type="DNA-binding region" description="HMG box" evidence="1">
    <location>
        <begin position="70"/>
        <end position="128"/>
    </location>
</feature>
<name>A0A1R2BHI2_9CILI</name>
<dbReference type="Proteomes" id="UP000187209">
    <property type="component" value="Unassembled WGS sequence"/>
</dbReference>
<sequence length="168" mass="19508">MDPNLVSDLLKLASKYFDKAIMVLEADIKRVPSENSEPEVSKPAPKPKKESKTNEKKKESRKSKDDKTKKTRKKTGYKIYFDERREAIKNASEENKKYTIPELSTIISKEWKEIGEDGQRIWNEKAEEFNIILEGIELPQKNQRKNSSNDISETDSDDEQITKKNKSN</sequence>
<dbReference type="Gene3D" id="1.10.30.10">
    <property type="entry name" value="High mobility group box domain"/>
    <property type="match status" value="1"/>
</dbReference>
<dbReference type="GO" id="GO:0005634">
    <property type="term" value="C:nucleus"/>
    <property type="evidence" value="ECO:0007669"/>
    <property type="project" value="UniProtKB-UniRule"/>
</dbReference>
<dbReference type="EMBL" id="MPUH01000644">
    <property type="protein sequence ID" value="OMJ76201.1"/>
    <property type="molecule type" value="Genomic_DNA"/>
</dbReference>
<dbReference type="SUPFAM" id="SSF47095">
    <property type="entry name" value="HMG-box"/>
    <property type="match status" value="1"/>
</dbReference>
<feature type="domain" description="HMG box" evidence="3">
    <location>
        <begin position="70"/>
        <end position="128"/>
    </location>
</feature>
<keyword evidence="1" id="KW-0539">Nucleus</keyword>
<dbReference type="InterPro" id="IPR009071">
    <property type="entry name" value="HMG_box_dom"/>
</dbReference>
<proteinExistence type="predicted"/>
<accession>A0A1R2BHI2</accession>
<reference evidence="4 5" key="1">
    <citation type="submission" date="2016-11" db="EMBL/GenBank/DDBJ databases">
        <title>The macronuclear genome of Stentor coeruleus: a giant cell with tiny introns.</title>
        <authorList>
            <person name="Slabodnick M."/>
            <person name="Ruby J.G."/>
            <person name="Reiff S.B."/>
            <person name="Swart E.C."/>
            <person name="Gosai S."/>
            <person name="Prabakaran S."/>
            <person name="Witkowska E."/>
            <person name="Larue G.E."/>
            <person name="Fisher S."/>
            <person name="Freeman R.M."/>
            <person name="Gunawardena J."/>
            <person name="Chu W."/>
            <person name="Stover N.A."/>
            <person name="Gregory B.D."/>
            <person name="Nowacki M."/>
            <person name="Derisi J."/>
            <person name="Roy S.W."/>
            <person name="Marshall W.F."/>
            <person name="Sood P."/>
        </authorList>
    </citation>
    <scope>NUCLEOTIDE SEQUENCE [LARGE SCALE GENOMIC DNA]</scope>
    <source>
        <strain evidence="4">WM001</strain>
    </source>
</reference>
<gene>
    <name evidence="4" type="ORF">SteCoe_24457</name>
</gene>
<feature type="compositionally biased region" description="Basic and acidic residues" evidence="2">
    <location>
        <begin position="47"/>
        <end position="68"/>
    </location>
</feature>
<dbReference type="InterPro" id="IPR036910">
    <property type="entry name" value="HMG_box_dom_sf"/>
</dbReference>
<keyword evidence="5" id="KW-1185">Reference proteome</keyword>
<organism evidence="4 5">
    <name type="scientific">Stentor coeruleus</name>
    <dbReference type="NCBI Taxonomy" id="5963"/>
    <lineage>
        <taxon>Eukaryota</taxon>
        <taxon>Sar</taxon>
        <taxon>Alveolata</taxon>
        <taxon>Ciliophora</taxon>
        <taxon>Postciliodesmatophora</taxon>
        <taxon>Heterotrichea</taxon>
        <taxon>Heterotrichida</taxon>
        <taxon>Stentoridae</taxon>
        <taxon>Stentor</taxon>
    </lineage>
</organism>
<evidence type="ECO:0000313" key="5">
    <source>
        <dbReference type="Proteomes" id="UP000187209"/>
    </source>
</evidence>
<dbReference type="PROSITE" id="PS50118">
    <property type="entry name" value="HMG_BOX_2"/>
    <property type="match status" value="1"/>
</dbReference>
<comment type="caution">
    <text evidence="4">The sequence shown here is derived from an EMBL/GenBank/DDBJ whole genome shotgun (WGS) entry which is preliminary data.</text>
</comment>
<evidence type="ECO:0000259" key="3">
    <source>
        <dbReference type="PROSITE" id="PS50118"/>
    </source>
</evidence>
<dbReference type="AlphaFoldDB" id="A0A1R2BHI2"/>
<evidence type="ECO:0000313" key="4">
    <source>
        <dbReference type="EMBL" id="OMJ76201.1"/>
    </source>
</evidence>
<evidence type="ECO:0000256" key="1">
    <source>
        <dbReference type="PROSITE-ProRule" id="PRU00267"/>
    </source>
</evidence>
<protein>
    <recommendedName>
        <fullName evidence="3">HMG box domain-containing protein</fullName>
    </recommendedName>
</protein>